<feature type="domain" description="WIF" evidence="13">
    <location>
        <begin position="137"/>
        <end position="275"/>
    </location>
</feature>
<evidence type="ECO:0000256" key="5">
    <source>
        <dbReference type="ARBA" id="ARBA00022525"/>
    </source>
</evidence>
<evidence type="ECO:0000313" key="14">
    <source>
        <dbReference type="EMBL" id="KAK6624566.1"/>
    </source>
</evidence>
<evidence type="ECO:0000259" key="13">
    <source>
        <dbReference type="PROSITE" id="PS50814"/>
    </source>
</evidence>
<evidence type="ECO:0000256" key="9">
    <source>
        <dbReference type="ARBA" id="ARBA00023180"/>
    </source>
</evidence>
<name>A0ABR1AQ02_POLSC</name>
<feature type="disulfide bond" evidence="10">
    <location>
        <begin position="302"/>
        <end position="311"/>
    </location>
</feature>
<evidence type="ECO:0000256" key="2">
    <source>
        <dbReference type="ARBA" id="ARBA00004613"/>
    </source>
</evidence>
<feature type="disulfide bond" evidence="10">
    <location>
        <begin position="284"/>
        <end position="294"/>
    </location>
</feature>
<feature type="domain" description="EGF-like" evidence="12">
    <location>
        <begin position="313"/>
        <end position="344"/>
    </location>
</feature>
<evidence type="ECO:0000256" key="3">
    <source>
        <dbReference type="ARBA" id="ARBA00013854"/>
    </source>
</evidence>
<feature type="disulfide bond" evidence="10">
    <location>
        <begin position="316"/>
        <end position="326"/>
    </location>
</feature>
<feature type="domain" description="EGF-like" evidence="12">
    <location>
        <begin position="280"/>
        <end position="312"/>
    </location>
</feature>
<dbReference type="InterPro" id="IPR000742">
    <property type="entry name" value="EGF"/>
</dbReference>
<dbReference type="PRINTS" id="PR01901">
    <property type="entry name" value="WIFPROTEIN"/>
</dbReference>
<sequence length="355" mass="39831">MQSCFTLYGDLDGENGSNIVDTRSNKTETKFKTPKSLLKFEESRAKKPGKRETSNPSGYNQWCRENKKQKRREREREGHPSTNSHPCGMSVKKKSTELGFPKQYPSFSFIIAGERREQDEKKSRAHGVQKNGGGLSLWIDSRQVKMFSGYAMGEIHVIDGGFVLPYILDPNFENYLPMIPSEVNSVNFTWRSGSKKYFYNFDILKTLDETILDPPQISIKTKGKIPKRPKVFSVYLPCSGNRSGVAPFEVGLLIETRKGKPLVGTPLRLKLRKECAPRGPDPECDKKCANGGWCNHEKICQCPEGYMGQYCKTALCYPQCMNGGNCTAPGVCSCPTGYQGRHCEGGKTKNQSTPY</sequence>
<dbReference type="PANTHER" id="PTHR14949:SF32">
    <property type="entry name" value="WNT INHIBITORY FACTOR 1"/>
    <property type="match status" value="1"/>
</dbReference>
<keyword evidence="6" id="KW-0879">Wnt signaling pathway</keyword>
<protein>
    <recommendedName>
        <fullName evidence="3">Wnt inhibitory factor 1</fullName>
    </recommendedName>
</protein>
<accession>A0ABR1AQ02</accession>
<evidence type="ECO:0000256" key="1">
    <source>
        <dbReference type="ARBA" id="ARBA00003309"/>
    </source>
</evidence>
<dbReference type="InterPro" id="IPR013309">
    <property type="entry name" value="Wnt-inh"/>
</dbReference>
<keyword evidence="7" id="KW-0732">Signal</keyword>
<dbReference type="EMBL" id="JAWJWF010000046">
    <property type="protein sequence ID" value="KAK6624566.1"/>
    <property type="molecule type" value="Genomic_DNA"/>
</dbReference>
<keyword evidence="5" id="KW-0964">Secreted</keyword>
<keyword evidence="8 10" id="KW-1015">Disulfide bond</keyword>
<gene>
    <name evidence="14" type="ORF">RUM44_011425</name>
</gene>
<comment type="caution">
    <text evidence="14">The sequence shown here is derived from an EMBL/GenBank/DDBJ whole genome shotgun (WGS) entry which is preliminary data.</text>
</comment>
<dbReference type="SMART" id="SM00469">
    <property type="entry name" value="WIF"/>
    <property type="match status" value="1"/>
</dbReference>
<comment type="subcellular location">
    <subcellularLocation>
        <location evidence="2">Secreted</location>
    </subcellularLocation>
</comment>
<evidence type="ECO:0000256" key="8">
    <source>
        <dbReference type="ARBA" id="ARBA00023157"/>
    </source>
</evidence>
<proteinExistence type="predicted"/>
<feature type="region of interest" description="Disordered" evidence="11">
    <location>
        <begin position="1"/>
        <end position="92"/>
    </location>
</feature>
<dbReference type="PROSITE" id="PS01186">
    <property type="entry name" value="EGF_2"/>
    <property type="match status" value="2"/>
</dbReference>
<comment type="caution">
    <text evidence="10">Lacks conserved residue(s) required for the propagation of feature annotation.</text>
</comment>
<reference evidence="14 15" key="1">
    <citation type="submission" date="2023-09" db="EMBL/GenBank/DDBJ databases">
        <title>Genomes of two closely related lineages of the louse Polyplax serrata with different host specificities.</title>
        <authorList>
            <person name="Martinu J."/>
            <person name="Tarabai H."/>
            <person name="Stefka J."/>
            <person name="Hypsa V."/>
        </authorList>
    </citation>
    <scope>NUCLEOTIDE SEQUENCE [LARGE SCALE GENOMIC DNA]</scope>
    <source>
        <strain evidence="14">98ZLc_SE</strain>
    </source>
</reference>
<organism evidence="14 15">
    <name type="scientific">Polyplax serrata</name>
    <name type="common">Common mouse louse</name>
    <dbReference type="NCBI Taxonomy" id="468196"/>
    <lineage>
        <taxon>Eukaryota</taxon>
        <taxon>Metazoa</taxon>
        <taxon>Ecdysozoa</taxon>
        <taxon>Arthropoda</taxon>
        <taxon>Hexapoda</taxon>
        <taxon>Insecta</taxon>
        <taxon>Pterygota</taxon>
        <taxon>Neoptera</taxon>
        <taxon>Paraneoptera</taxon>
        <taxon>Psocodea</taxon>
        <taxon>Troctomorpha</taxon>
        <taxon>Phthiraptera</taxon>
        <taxon>Anoplura</taxon>
        <taxon>Polyplacidae</taxon>
        <taxon>Polyplax</taxon>
    </lineage>
</organism>
<evidence type="ECO:0000256" key="6">
    <source>
        <dbReference type="ARBA" id="ARBA00022687"/>
    </source>
</evidence>
<dbReference type="Pfam" id="PF02019">
    <property type="entry name" value="WIF"/>
    <property type="match status" value="1"/>
</dbReference>
<evidence type="ECO:0000256" key="7">
    <source>
        <dbReference type="ARBA" id="ARBA00022729"/>
    </source>
</evidence>
<dbReference type="InterPro" id="IPR003306">
    <property type="entry name" value="WIF"/>
</dbReference>
<keyword evidence="10" id="KW-0245">EGF-like domain</keyword>
<evidence type="ECO:0000259" key="12">
    <source>
        <dbReference type="PROSITE" id="PS50026"/>
    </source>
</evidence>
<evidence type="ECO:0000256" key="4">
    <source>
        <dbReference type="ARBA" id="ARBA00022473"/>
    </source>
</evidence>
<evidence type="ECO:0000313" key="15">
    <source>
        <dbReference type="Proteomes" id="UP001359485"/>
    </source>
</evidence>
<dbReference type="PROSITE" id="PS50026">
    <property type="entry name" value="EGF_3"/>
    <property type="match status" value="2"/>
</dbReference>
<feature type="disulfide bond" evidence="10">
    <location>
        <begin position="334"/>
        <end position="343"/>
    </location>
</feature>
<evidence type="ECO:0000256" key="10">
    <source>
        <dbReference type="PROSITE-ProRule" id="PRU00076"/>
    </source>
</evidence>
<dbReference type="SMART" id="SM00181">
    <property type="entry name" value="EGF"/>
    <property type="match status" value="2"/>
</dbReference>
<dbReference type="InterPro" id="IPR038677">
    <property type="entry name" value="WIF_sf"/>
</dbReference>
<dbReference type="InterPro" id="IPR050969">
    <property type="entry name" value="Dev_Signal_Modulators"/>
</dbReference>
<keyword evidence="4" id="KW-0217">Developmental protein</keyword>
<comment type="function">
    <text evidence="1">Binds to WNT proteins and inhibits their activities. May be involved in mesoderm segmentation.</text>
</comment>
<dbReference type="CDD" id="cd00054">
    <property type="entry name" value="EGF_CA"/>
    <property type="match status" value="1"/>
</dbReference>
<dbReference type="Proteomes" id="UP001359485">
    <property type="component" value="Unassembled WGS sequence"/>
</dbReference>
<feature type="compositionally biased region" description="Basic and acidic residues" evidence="11">
    <location>
        <begin position="38"/>
        <end position="53"/>
    </location>
</feature>
<keyword evidence="9" id="KW-0325">Glycoprotein</keyword>
<dbReference type="PANTHER" id="PTHR14949">
    <property type="entry name" value="EGF-LIKE-DOMAIN, MULTIPLE 7, 8"/>
    <property type="match status" value="1"/>
</dbReference>
<evidence type="ECO:0000256" key="11">
    <source>
        <dbReference type="SAM" id="MobiDB-lite"/>
    </source>
</evidence>
<dbReference type="Gene3D" id="2.60.40.2170">
    <property type="entry name" value="Wnt, WIF domain"/>
    <property type="match status" value="1"/>
</dbReference>
<dbReference type="PROSITE" id="PS00022">
    <property type="entry name" value="EGF_1"/>
    <property type="match status" value="2"/>
</dbReference>
<dbReference type="PROSITE" id="PS50814">
    <property type="entry name" value="WIF"/>
    <property type="match status" value="1"/>
</dbReference>
<dbReference type="Gene3D" id="2.10.25.10">
    <property type="entry name" value="Laminin"/>
    <property type="match status" value="1"/>
</dbReference>
<keyword evidence="15" id="KW-1185">Reference proteome</keyword>